<proteinExistence type="predicted"/>
<organism evidence="1 2">
    <name type="scientific">Neonectria punicea</name>
    <dbReference type="NCBI Taxonomy" id="979145"/>
    <lineage>
        <taxon>Eukaryota</taxon>
        <taxon>Fungi</taxon>
        <taxon>Dikarya</taxon>
        <taxon>Ascomycota</taxon>
        <taxon>Pezizomycotina</taxon>
        <taxon>Sordariomycetes</taxon>
        <taxon>Hypocreomycetidae</taxon>
        <taxon>Hypocreales</taxon>
        <taxon>Nectriaceae</taxon>
        <taxon>Neonectria</taxon>
    </lineage>
</organism>
<keyword evidence="2" id="KW-1185">Reference proteome</keyword>
<gene>
    <name evidence="1" type="ORF">QQX98_004338</name>
</gene>
<name>A0ABR1H9R5_9HYPO</name>
<comment type="caution">
    <text evidence="1">The sequence shown here is derived from an EMBL/GenBank/DDBJ whole genome shotgun (WGS) entry which is preliminary data.</text>
</comment>
<reference evidence="1 2" key="1">
    <citation type="journal article" date="2025" name="Microbiol. Resour. Announc.">
        <title>Draft genome sequences for Neonectria magnoliae and Neonectria punicea, canker pathogens of Liriodendron tulipifera and Acer saccharum in West Virginia.</title>
        <authorList>
            <person name="Petronek H.M."/>
            <person name="Kasson M.T."/>
            <person name="Metheny A.M."/>
            <person name="Stauder C.M."/>
            <person name="Lovett B."/>
            <person name="Lynch S.C."/>
            <person name="Garnas J.R."/>
            <person name="Kasson L.R."/>
            <person name="Stajich J.E."/>
        </authorList>
    </citation>
    <scope>NUCLEOTIDE SEQUENCE [LARGE SCALE GENOMIC DNA]</scope>
    <source>
        <strain evidence="1 2">NRRL 64653</strain>
    </source>
</reference>
<evidence type="ECO:0000313" key="1">
    <source>
        <dbReference type="EMBL" id="KAK7417863.1"/>
    </source>
</evidence>
<sequence length="165" mass="17770">MPGIAFSLTPEYGTAAIYFQNSSYAKNSSLCDSLPSSVATLTLGFCDTAAISDFETARALLDALKASVAAYLDTTFCFAHLVMPDSHQLYQKAVLEKSLTALSSPTTSAMLLAPIPPEQAVLIVDYSRSGLRLALFCDDDDGIVDVLRWDYYPELGLAQSEQSGH</sequence>
<evidence type="ECO:0000313" key="2">
    <source>
        <dbReference type="Proteomes" id="UP001498476"/>
    </source>
</evidence>
<protein>
    <submittedName>
        <fullName evidence="1">Uncharacterized protein</fullName>
    </submittedName>
</protein>
<dbReference type="Proteomes" id="UP001498476">
    <property type="component" value="Unassembled WGS sequence"/>
</dbReference>
<dbReference type="EMBL" id="JAZAVJ010000053">
    <property type="protein sequence ID" value="KAK7417863.1"/>
    <property type="molecule type" value="Genomic_DNA"/>
</dbReference>
<accession>A0ABR1H9R5</accession>